<dbReference type="GO" id="GO:0000381">
    <property type="term" value="P:regulation of alternative mRNA splicing, via spliceosome"/>
    <property type="evidence" value="ECO:0007669"/>
    <property type="project" value="TreeGrafter"/>
</dbReference>
<name>A0A5C3KYP3_COPMA</name>
<dbReference type="InterPro" id="IPR057720">
    <property type="entry name" value="RRM_YTH1"/>
</dbReference>
<feature type="compositionally biased region" description="Polar residues" evidence="2">
    <location>
        <begin position="76"/>
        <end position="95"/>
    </location>
</feature>
<feature type="region of interest" description="Disordered" evidence="2">
    <location>
        <begin position="733"/>
        <end position="783"/>
    </location>
</feature>
<evidence type="ECO:0000256" key="1">
    <source>
        <dbReference type="PROSITE-ProRule" id="PRU00176"/>
    </source>
</evidence>
<feature type="compositionally biased region" description="Low complexity" evidence="2">
    <location>
        <begin position="124"/>
        <end position="140"/>
    </location>
</feature>
<dbReference type="SUPFAM" id="SSF54928">
    <property type="entry name" value="RNA-binding domain, RBD"/>
    <property type="match status" value="1"/>
</dbReference>
<evidence type="ECO:0000259" key="4">
    <source>
        <dbReference type="PROSITE" id="PS50882"/>
    </source>
</evidence>
<dbReference type="EMBL" id="ML210192">
    <property type="protein sequence ID" value="TFK24953.1"/>
    <property type="molecule type" value="Genomic_DNA"/>
</dbReference>
<feature type="region of interest" description="Disordered" evidence="2">
    <location>
        <begin position="521"/>
        <end position="601"/>
    </location>
</feature>
<evidence type="ECO:0008006" key="7">
    <source>
        <dbReference type="Google" id="ProtNLM"/>
    </source>
</evidence>
<dbReference type="Pfam" id="PF04146">
    <property type="entry name" value="YTH"/>
    <property type="match status" value="1"/>
</dbReference>
<evidence type="ECO:0000256" key="2">
    <source>
        <dbReference type="SAM" id="MobiDB-lite"/>
    </source>
</evidence>
<dbReference type="PANTHER" id="PTHR12357:SF3">
    <property type="entry name" value="YTH DOMAIN-CONTAINING PROTEIN 1"/>
    <property type="match status" value="1"/>
</dbReference>
<dbReference type="GO" id="GO:0003729">
    <property type="term" value="F:mRNA binding"/>
    <property type="evidence" value="ECO:0007669"/>
    <property type="project" value="TreeGrafter"/>
</dbReference>
<dbReference type="CDD" id="cd21134">
    <property type="entry name" value="YTH"/>
    <property type="match status" value="1"/>
</dbReference>
<feature type="compositionally biased region" description="Low complexity" evidence="2">
    <location>
        <begin position="577"/>
        <end position="601"/>
    </location>
</feature>
<dbReference type="InterPro" id="IPR000504">
    <property type="entry name" value="RRM_dom"/>
</dbReference>
<dbReference type="InterPro" id="IPR035979">
    <property type="entry name" value="RBD_domain_sf"/>
</dbReference>
<dbReference type="PROSITE" id="PS50882">
    <property type="entry name" value="YTH"/>
    <property type="match status" value="1"/>
</dbReference>
<feature type="domain" description="YTH" evidence="4">
    <location>
        <begin position="615"/>
        <end position="905"/>
    </location>
</feature>
<gene>
    <name evidence="5" type="ORF">FA15DRAFT_669010</name>
</gene>
<dbReference type="Pfam" id="PF25701">
    <property type="entry name" value="RRM_YTH1"/>
    <property type="match status" value="1"/>
</dbReference>
<feature type="compositionally biased region" description="Low complexity" evidence="2">
    <location>
        <begin position="375"/>
        <end position="415"/>
    </location>
</feature>
<dbReference type="OrthoDB" id="6103986at2759"/>
<proteinExistence type="predicted"/>
<feature type="compositionally biased region" description="Polar residues" evidence="2">
    <location>
        <begin position="245"/>
        <end position="257"/>
    </location>
</feature>
<dbReference type="AlphaFoldDB" id="A0A5C3KYP3"/>
<dbReference type="Proteomes" id="UP000307440">
    <property type="component" value="Unassembled WGS sequence"/>
</dbReference>
<dbReference type="PROSITE" id="PS50102">
    <property type="entry name" value="RRM"/>
    <property type="match status" value="1"/>
</dbReference>
<reference evidence="5 6" key="1">
    <citation type="journal article" date="2019" name="Nat. Ecol. Evol.">
        <title>Megaphylogeny resolves global patterns of mushroom evolution.</title>
        <authorList>
            <person name="Varga T."/>
            <person name="Krizsan K."/>
            <person name="Foldi C."/>
            <person name="Dima B."/>
            <person name="Sanchez-Garcia M."/>
            <person name="Sanchez-Ramirez S."/>
            <person name="Szollosi G.J."/>
            <person name="Szarkandi J.G."/>
            <person name="Papp V."/>
            <person name="Albert L."/>
            <person name="Andreopoulos W."/>
            <person name="Angelini C."/>
            <person name="Antonin V."/>
            <person name="Barry K.W."/>
            <person name="Bougher N.L."/>
            <person name="Buchanan P."/>
            <person name="Buyck B."/>
            <person name="Bense V."/>
            <person name="Catcheside P."/>
            <person name="Chovatia M."/>
            <person name="Cooper J."/>
            <person name="Damon W."/>
            <person name="Desjardin D."/>
            <person name="Finy P."/>
            <person name="Geml J."/>
            <person name="Haridas S."/>
            <person name="Hughes K."/>
            <person name="Justo A."/>
            <person name="Karasinski D."/>
            <person name="Kautmanova I."/>
            <person name="Kiss B."/>
            <person name="Kocsube S."/>
            <person name="Kotiranta H."/>
            <person name="LaButti K.M."/>
            <person name="Lechner B.E."/>
            <person name="Liimatainen K."/>
            <person name="Lipzen A."/>
            <person name="Lukacs Z."/>
            <person name="Mihaltcheva S."/>
            <person name="Morgado L.N."/>
            <person name="Niskanen T."/>
            <person name="Noordeloos M.E."/>
            <person name="Ohm R.A."/>
            <person name="Ortiz-Santana B."/>
            <person name="Ovrebo C."/>
            <person name="Racz N."/>
            <person name="Riley R."/>
            <person name="Savchenko A."/>
            <person name="Shiryaev A."/>
            <person name="Soop K."/>
            <person name="Spirin V."/>
            <person name="Szebenyi C."/>
            <person name="Tomsovsky M."/>
            <person name="Tulloss R.E."/>
            <person name="Uehling J."/>
            <person name="Grigoriev I.V."/>
            <person name="Vagvolgyi C."/>
            <person name="Papp T."/>
            <person name="Martin F.M."/>
            <person name="Miettinen O."/>
            <person name="Hibbett D.S."/>
            <person name="Nagy L.G."/>
        </authorList>
    </citation>
    <scope>NUCLEOTIDE SEQUENCE [LARGE SCALE GENOMIC DNA]</scope>
    <source>
        <strain evidence="5 6">CBS 121175</strain>
    </source>
</reference>
<feature type="compositionally biased region" description="Polar residues" evidence="2">
    <location>
        <begin position="543"/>
        <end position="570"/>
    </location>
</feature>
<feature type="compositionally biased region" description="Polar residues" evidence="2">
    <location>
        <begin position="103"/>
        <end position="112"/>
    </location>
</feature>
<dbReference type="SMART" id="SM00360">
    <property type="entry name" value="RRM"/>
    <property type="match status" value="1"/>
</dbReference>
<protein>
    <recommendedName>
        <fullName evidence="7">YTH domain-containing protein</fullName>
    </recommendedName>
</protein>
<evidence type="ECO:0000259" key="3">
    <source>
        <dbReference type="PROSITE" id="PS50102"/>
    </source>
</evidence>
<evidence type="ECO:0000313" key="5">
    <source>
        <dbReference type="EMBL" id="TFK24953.1"/>
    </source>
</evidence>
<organism evidence="5 6">
    <name type="scientific">Coprinopsis marcescibilis</name>
    <name type="common">Agaric fungus</name>
    <name type="synonym">Psathyrella marcescibilis</name>
    <dbReference type="NCBI Taxonomy" id="230819"/>
    <lineage>
        <taxon>Eukaryota</taxon>
        <taxon>Fungi</taxon>
        <taxon>Dikarya</taxon>
        <taxon>Basidiomycota</taxon>
        <taxon>Agaricomycotina</taxon>
        <taxon>Agaricomycetes</taxon>
        <taxon>Agaricomycetidae</taxon>
        <taxon>Agaricales</taxon>
        <taxon>Agaricineae</taxon>
        <taxon>Psathyrellaceae</taxon>
        <taxon>Coprinopsis</taxon>
    </lineage>
</organism>
<dbReference type="InterPro" id="IPR007275">
    <property type="entry name" value="YTH_domain"/>
</dbReference>
<dbReference type="STRING" id="230819.A0A5C3KYP3"/>
<dbReference type="GO" id="GO:1990247">
    <property type="term" value="F:N6-methyladenosine-containing RNA reader activity"/>
    <property type="evidence" value="ECO:0007669"/>
    <property type="project" value="TreeGrafter"/>
</dbReference>
<feature type="compositionally biased region" description="Basic and acidic residues" evidence="2">
    <location>
        <begin position="806"/>
        <end position="820"/>
    </location>
</feature>
<keyword evidence="1" id="KW-0694">RNA-binding</keyword>
<dbReference type="GO" id="GO:0000398">
    <property type="term" value="P:mRNA splicing, via spliceosome"/>
    <property type="evidence" value="ECO:0007669"/>
    <property type="project" value="TreeGrafter"/>
</dbReference>
<feature type="region of interest" description="Disordered" evidence="2">
    <location>
        <begin position="43"/>
        <end position="160"/>
    </location>
</feature>
<feature type="region of interest" description="Disordered" evidence="2">
    <location>
        <begin position="802"/>
        <end position="851"/>
    </location>
</feature>
<dbReference type="InterPro" id="IPR045168">
    <property type="entry name" value="YTH_prot"/>
</dbReference>
<keyword evidence="6" id="KW-1185">Reference proteome</keyword>
<sequence length="913" mass="98998">MVESKLNNYPKGPPPSVISLGRETTPYQFQQFENEQSAANLSNLAHSENDNVPAPVEHSPDQGVDSFQIHDLDGSAISTLTDLLGRTGQSPNTAPGSMPGDASSRSTPSVRGTRSRWNDRRRSFNSGSGNRSSSGLSAGSPPSPGFLQAHGLGNDAPFQNQPFHYPSAGAVFSQGAGFYGQYTVPVQSSPLNIGQPHPSYSYSQNFYHSALPDGNPIPLTPQHAFQQQLHSLARTTPGSSFAHHQLSSNPNATSGATSPIGHPASSYRGQPHYPGMGYSPPIPSPQYGYPQQFSATPPIYPQYGPLHYRPQQSSPSEMDGPISQGSWYFFSHNPGHPYEGSQYRPGFPTQYPPSQTRETGAFVQQGPRSSTPRQSPSEPRPVAASPPAAIASTSPLIVDKASPTSSRPASSGSRPVVRREYHPRPPAHRSQWVMWVGNVPSDATEKELWEFFTRVGGSGSLPNAGVESIFLIGRSNCAFVNFNSADSLNGAINTFNGLSLRPTDPQCPMLVCRIRRSADDLKSGVGGQRGMGIHKQWVREQSSKSTRGQSQASNMSDVSTSDEPLSTTSGPDHLVDGIGSLSLSGGSRPRKGTTTSSSDSFASTTSSFLAEYFPTRFFILKSLSEDDLNISVQNGLWATQKHNELLLDQAFRTSKDVYLIFSVNKSGEFYGYGRMSGPIRRGEGSVTWATRSEGSFSPSSPHPFRHKAITDTNLLSPAEPMYFESEGGHLVDESPLQLDDLDGGPVSKSEPVIHPPSHRSAPPKLGGQSPSQSERTPSLKFSLDQHERRQALATFELDPEAPFRAVRGEHPILKDPDGASKGKARALPPVGEAQEPTSSNTPGRAPEEPPGWGECFKVEWLEQRRIPFHRTRHLRNPWNKGREIKVSRDGTELEPTVGKQLLNEWPTLAGTTQ</sequence>
<feature type="region of interest" description="Disordered" evidence="2">
    <location>
        <begin position="237"/>
        <end position="322"/>
    </location>
</feature>
<feature type="domain" description="RRM" evidence="3">
    <location>
        <begin position="432"/>
        <end position="516"/>
    </location>
</feature>
<dbReference type="PANTHER" id="PTHR12357">
    <property type="entry name" value="YTH YT521-B HOMOLOGY DOMAIN-CONTAINING"/>
    <property type="match status" value="1"/>
</dbReference>
<feature type="region of interest" description="Disordered" evidence="2">
    <location>
        <begin position="338"/>
        <end position="423"/>
    </location>
</feature>
<dbReference type="Gene3D" id="3.10.590.10">
    <property type="entry name" value="ph1033 like domains"/>
    <property type="match status" value="2"/>
</dbReference>
<dbReference type="InterPro" id="IPR012677">
    <property type="entry name" value="Nucleotide-bd_a/b_plait_sf"/>
</dbReference>
<evidence type="ECO:0000313" key="6">
    <source>
        <dbReference type="Proteomes" id="UP000307440"/>
    </source>
</evidence>
<dbReference type="GO" id="GO:0005654">
    <property type="term" value="C:nucleoplasm"/>
    <property type="evidence" value="ECO:0007669"/>
    <property type="project" value="TreeGrafter"/>
</dbReference>
<accession>A0A5C3KYP3</accession>
<dbReference type="CDD" id="cd00590">
    <property type="entry name" value="RRM_SF"/>
    <property type="match status" value="1"/>
</dbReference>
<dbReference type="Gene3D" id="3.30.70.330">
    <property type="match status" value="1"/>
</dbReference>
<feature type="region of interest" description="Disordered" evidence="2">
    <location>
        <begin position="1"/>
        <end position="23"/>
    </location>
</feature>